<dbReference type="PROSITE" id="PS50893">
    <property type="entry name" value="ABC_TRANSPORTER_2"/>
    <property type="match status" value="2"/>
</dbReference>
<sequence>MDGGSDYRPRTANPDDENSLNDVVVKIAPDEMNGVPYAKRAAADDTAENNDESDNKDTKEDKKAENPPAVSLLQLVRFSDKLNVLLMLLGTISAICHGASLPLQFIIFGELINSFIDFAKFQTANVTQPFDLEGQMTKFALYYVYLACGTLVIAYGQMGLWSLTATRQVKKMRLAFFKSVLKQDIGWFDTTDPGKLNNRLTEDLNKVENGIGSKIGMFLQAISTMLVGFIMGFAYGWKLTLVIIAVSPLLVIAGGILAKIMSSMTTKELDAYAKAGSVAEEVLSSIRTVAAFGGEKKEIARYTSQLGEARDFGAKKGYMSGLGLGFFQVITYGTYALAFWYGSKLIIGDEINGGQLLIIFFSVMFGAMQLGQAGPNMEAIATAKGAAYQVFLIIDRVPTIDSSSKDGIELDQSSFKGNINFRNIEFFYPSRPDIKILNSLNLTVDSGLTVALVGESGCGKSTVVKLLQRFYDPSGGEVTIDGHDIRNLNLKWLREHIGVVSQEPVLFATTITENIRYGKDGVTQEDIERATKMANAHDFILSLPQGYDTLVGERGTQLSGGQKQRIAIARALVKDPRILLLDEATSALDSESESIVQAALDQARQGRTTIVIAHRLSTVQNADVIASIQEGVVVEKGSHDELMQTDGVYHQLVTLQTFEEEKKEDGVQDDDNNDEAENIEAKESSAIVNFTRSTSHMSNDSEHEEQRRGTSVLDRPKSDKTEDKKDKDGKDKILEEDVEPAPVIRIIKLNKTEWPYLLLGSIASIINGLFPFAFAMVLSEILAVFSLKDKEKMKKESEFWALMFIAIGVTSFFSNFLNSAMFAKSGVLLTLRLRKMAFEAMLKQDMSYFDDPLHSTGALTTALGTHASAVQGATGTRLGIVLTSISTAVACTVYALYNGWKLSLVVFSFIPFLILAGAIQMKVFTGRGISNDGEDELVQSGKIAVETIENIRTVASLGRENTFFCDYARALTNPYKKALKKAHLQGASFGLASAFKFCATAAAFRYSGHLVVNGEMTMDEVMKVVMSIMIGGAMLGHLSAFSSDYEKAKIAAARLFKIFDRKSAIDSSSEDGLTPSSVTGTIQLRSVRFRYPTRPNVKVLRGLTLSVQKGQKLALVGSSGCGKSTVVSLLERFYDIEDGEVAIDGNSVRSLNIQWLRSHIGIVSQEPVLFGCSIADNIAYGDNSREVSKDEIEAAAKAANIHSFINSLPMGYDTLVGDKGTLISGGQKQRIAIARALIRNPRILLLDEATSALDTESEKVVQKALDAASEGRTAIIIAHRLSTVQNADIIAVIHHGRVAEQGTHQELLSLKGIYYSLVTAQMQTANN</sequence>
<feature type="transmembrane region" description="Helical" evidence="13">
    <location>
        <begin position="318"/>
        <end position="341"/>
    </location>
</feature>
<dbReference type="PROSITE" id="PS00211">
    <property type="entry name" value="ABC_TRANSPORTER_1"/>
    <property type="match status" value="2"/>
</dbReference>
<dbReference type="FunFam" id="1.20.1560.10:FF:000121">
    <property type="entry name" value="ABC transporter B family member 9"/>
    <property type="match status" value="1"/>
</dbReference>
<feature type="domain" description="ABC transporter" evidence="14">
    <location>
        <begin position="1082"/>
        <end position="1320"/>
    </location>
</feature>
<feature type="compositionally biased region" description="Acidic residues" evidence="12">
    <location>
        <begin position="667"/>
        <end position="678"/>
    </location>
</feature>
<feature type="transmembrane region" description="Helical" evidence="13">
    <location>
        <begin position="215"/>
        <end position="235"/>
    </location>
</feature>
<feature type="domain" description="ABC transporter" evidence="14">
    <location>
        <begin position="419"/>
        <end position="655"/>
    </location>
</feature>
<feature type="transmembrane region" description="Helical" evidence="13">
    <location>
        <begin position="241"/>
        <end position="258"/>
    </location>
</feature>
<evidence type="ECO:0000256" key="6">
    <source>
        <dbReference type="ARBA" id="ARBA00022741"/>
    </source>
</evidence>
<feature type="transmembrane region" description="Helical" evidence="13">
    <location>
        <begin position="754"/>
        <end position="779"/>
    </location>
</feature>
<dbReference type="Gene3D" id="1.20.1560.10">
    <property type="entry name" value="ABC transporter type 1, transmembrane domain"/>
    <property type="match status" value="1"/>
</dbReference>
<evidence type="ECO:0000259" key="15">
    <source>
        <dbReference type="PROSITE" id="PS50929"/>
    </source>
</evidence>
<evidence type="ECO:0000256" key="1">
    <source>
        <dbReference type="ARBA" id="ARBA00004141"/>
    </source>
</evidence>
<evidence type="ECO:0000256" key="10">
    <source>
        <dbReference type="ARBA" id="ARBA00023136"/>
    </source>
</evidence>
<dbReference type="InterPro" id="IPR027417">
    <property type="entry name" value="P-loop_NTPase"/>
</dbReference>
<keyword evidence="10 13" id="KW-0472">Membrane</keyword>
<feature type="region of interest" description="Disordered" evidence="12">
    <location>
        <begin position="660"/>
        <end position="733"/>
    </location>
</feature>
<dbReference type="GO" id="GO:0016887">
    <property type="term" value="F:ATP hydrolysis activity"/>
    <property type="evidence" value="ECO:0007669"/>
    <property type="project" value="InterPro"/>
</dbReference>
<feature type="transmembrane region" description="Helical" evidence="13">
    <location>
        <begin position="878"/>
        <end position="896"/>
    </location>
</feature>
<dbReference type="Proteomes" id="UP001163046">
    <property type="component" value="Unassembled WGS sequence"/>
</dbReference>
<evidence type="ECO:0000256" key="2">
    <source>
        <dbReference type="ARBA" id="ARBA00007577"/>
    </source>
</evidence>
<accession>A0A9W9ZEG1</accession>
<dbReference type="SMART" id="SM00382">
    <property type="entry name" value="AAA"/>
    <property type="match status" value="2"/>
</dbReference>
<evidence type="ECO:0000256" key="5">
    <source>
        <dbReference type="ARBA" id="ARBA00022737"/>
    </source>
</evidence>
<dbReference type="InterPro" id="IPR036640">
    <property type="entry name" value="ABC1_TM_sf"/>
</dbReference>
<dbReference type="InterPro" id="IPR003439">
    <property type="entry name" value="ABC_transporter-like_ATP-bd"/>
</dbReference>
<evidence type="ECO:0000259" key="14">
    <source>
        <dbReference type="PROSITE" id="PS50893"/>
    </source>
</evidence>
<feature type="transmembrane region" description="Helical" evidence="13">
    <location>
        <begin position="140"/>
        <end position="163"/>
    </location>
</feature>
<feature type="domain" description="ABC transmembrane type-1" evidence="15">
    <location>
        <begin position="88"/>
        <end position="382"/>
    </location>
</feature>
<keyword evidence="11" id="KW-0325">Glycoprotein</keyword>
<evidence type="ECO:0000256" key="11">
    <source>
        <dbReference type="ARBA" id="ARBA00023180"/>
    </source>
</evidence>
<dbReference type="InterPro" id="IPR017871">
    <property type="entry name" value="ABC_transporter-like_CS"/>
</dbReference>
<feature type="transmembrane region" description="Helical" evidence="13">
    <location>
        <begin position="799"/>
        <end position="817"/>
    </location>
</feature>
<dbReference type="PROSITE" id="PS50929">
    <property type="entry name" value="ABC_TM1F"/>
    <property type="match status" value="2"/>
</dbReference>
<evidence type="ECO:0000256" key="3">
    <source>
        <dbReference type="ARBA" id="ARBA00022448"/>
    </source>
</evidence>
<dbReference type="PANTHER" id="PTHR43394:SF27">
    <property type="entry name" value="ATP-DEPENDENT TRANSLOCASE ABCB1-LIKE"/>
    <property type="match status" value="1"/>
</dbReference>
<gene>
    <name evidence="16" type="primary">ABCB11_1</name>
    <name evidence="16" type="ORF">OS493_015273</name>
</gene>
<dbReference type="CDD" id="cd18577">
    <property type="entry name" value="ABC_6TM_Pgp_ABCB1_D1_like"/>
    <property type="match status" value="1"/>
</dbReference>
<evidence type="ECO:0000256" key="8">
    <source>
        <dbReference type="ARBA" id="ARBA00022967"/>
    </source>
</evidence>
<keyword evidence="17" id="KW-1185">Reference proteome</keyword>
<dbReference type="EMBL" id="MU826357">
    <property type="protein sequence ID" value="KAJ7379489.1"/>
    <property type="molecule type" value="Genomic_DNA"/>
</dbReference>
<dbReference type="GO" id="GO:0090374">
    <property type="term" value="P:oligopeptide export from mitochondrion"/>
    <property type="evidence" value="ECO:0007669"/>
    <property type="project" value="TreeGrafter"/>
</dbReference>
<feature type="region of interest" description="Disordered" evidence="12">
    <location>
        <begin position="37"/>
        <end position="65"/>
    </location>
</feature>
<dbReference type="FunFam" id="1.20.1560.10:FF:000018">
    <property type="entry name" value="ATP-binding cassette subfamily B member 11"/>
    <property type="match status" value="1"/>
</dbReference>
<dbReference type="GO" id="GO:0015421">
    <property type="term" value="F:ABC-type oligopeptide transporter activity"/>
    <property type="evidence" value="ECO:0007669"/>
    <property type="project" value="TreeGrafter"/>
</dbReference>
<keyword evidence="3" id="KW-0813">Transport</keyword>
<dbReference type="FunFam" id="3.40.50.300:FF:000479">
    <property type="entry name" value="Multidrug resistance protein 1A"/>
    <property type="match status" value="1"/>
</dbReference>
<evidence type="ECO:0000313" key="16">
    <source>
        <dbReference type="EMBL" id="KAJ7379489.1"/>
    </source>
</evidence>
<keyword evidence="9 13" id="KW-1133">Transmembrane helix</keyword>
<dbReference type="InterPro" id="IPR039421">
    <property type="entry name" value="Type_1_exporter"/>
</dbReference>
<dbReference type="CDD" id="cd18578">
    <property type="entry name" value="ABC_6TM_Pgp_ABCB1_D2_like"/>
    <property type="match status" value="1"/>
</dbReference>
<evidence type="ECO:0000256" key="4">
    <source>
        <dbReference type="ARBA" id="ARBA00022692"/>
    </source>
</evidence>
<dbReference type="Pfam" id="PF00005">
    <property type="entry name" value="ABC_tran"/>
    <property type="match status" value="2"/>
</dbReference>
<evidence type="ECO:0000256" key="12">
    <source>
        <dbReference type="SAM" id="MobiDB-lite"/>
    </source>
</evidence>
<feature type="transmembrane region" description="Helical" evidence="13">
    <location>
        <begin position="84"/>
        <end position="108"/>
    </location>
</feature>
<dbReference type="Pfam" id="PF00664">
    <property type="entry name" value="ABC_membrane"/>
    <property type="match status" value="2"/>
</dbReference>
<proteinExistence type="inferred from homology"/>
<feature type="compositionally biased region" description="Polar residues" evidence="12">
    <location>
        <begin position="686"/>
        <end position="698"/>
    </location>
</feature>
<dbReference type="GO" id="GO:0005743">
    <property type="term" value="C:mitochondrial inner membrane"/>
    <property type="evidence" value="ECO:0007669"/>
    <property type="project" value="TreeGrafter"/>
</dbReference>
<dbReference type="SUPFAM" id="SSF52540">
    <property type="entry name" value="P-loop containing nucleoside triphosphate hydrolases"/>
    <property type="match status" value="2"/>
</dbReference>
<keyword evidence="8" id="KW-1278">Translocase</keyword>
<feature type="compositionally biased region" description="Basic and acidic residues" evidence="12">
    <location>
        <begin position="699"/>
        <end position="733"/>
    </location>
</feature>
<keyword evidence="4 13" id="KW-0812">Transmembrane</keyword>
<dbReference type="GO" id="GO:0005524">
    <property type="term" value="F:ATP binding"/>
    <property type="evidence" value="ECO:0007669"/>
    <property type="project" value="UniProtKB-KW"/>
</dbReference>
<reference evidence="16" key="1">
    <citation type="submission" date="2023-01" db="EMBL/GenBank/DDBJ databases">
        <title>Genome assembly of the deep-sea coral Lophelia pertusa.</title>
        <authorList>
            <person name="Herrera S."/>
            <person name="Cordes E."/>
        </authorList>
    </citation>
    <scope>NUCLEOTIDE SEQUENCE</scope>
    <source>
        <strain evidence="16">USNM1676648</strain>
        <tissue evidence="16">Polyp</tissue>
    </source>
</reference>
<keyword evidence="7" id="KW-0067">ATP-binding</keyword>
<dbReference type="FunFam" id="3.40.50.300:FF:000205">
    <property type="entry name" value="ABC transporter B family member 4"/>
    <property type="match status" value="1"/>
</dbReference>
<dbReference type="SUPFAM" id="SSF90123">
    <property type="entry name" value="ABC transporter transmembrane region"/>
    <property type="match status" value="2"/>
</dbReference>
<evidence type="ECO:0000256" key="9">
    <source>
        <dbReference type="ARBA" id="ARBA00022989"/>
    </source>
</evidence>
<dbReference type="InterPro" id="IPR003593">
    <property type="entry name" value="AAA+_ATPase"/>
</dbReference>
<organism evidence="16 17">
    <name type="scientific">Desmophyllum pertusum</name>
    <dbReference type="NCBI Taxonomy" id="174260"/>
    <lineage>
        <taxon>Eukaryota</taxon>
        <taxon>Metazoa</taxon>
        <taxon>Cnidaria</taxon>
        <taxon>Anthozoa</taxon>
        <taxon>Hexacorallia</taxon>
        <taxon>Scleractinia</taxon>
        <taxon>Caryophylliina</taxon>
        <taxon>Caryophylliidae</taxon>
        <taxon>Desmophyllum</taxon>
    </lineage>
</organism>
<evidence type="ECO:0000313" key="17">
    <source>
        <dbReference type="Proteomes" id="UP001163046"/>
    </source>
</evidence>
<dbReference type="Gene3D" id="3.40.50.300">
    <property type="entry name" value="P-loop containing nucleotide triphosphate hydrolases"/>
    <property type="match status" value="2"/>
</dbReference>
<evidence type="ECO:0000256" key="13">
    <source>
        <dbReference type="SAM" id="Phobius"/>
    </source>
</evidence>
<feature type="domain" description="ABC transmembrane type-1" evidence="15">
    <location>
        <begin position="758"/>
        <end position="1047"/>
    </location>
</feature>
<comment type="subcellular location">
    <subcellularLocation>
        <location evidence="1">Membrane</location>
        <topology evidence="1">Multi-pass membrane protein</topology>
    </subcellularLocation>
</comment>
<comment type="caution">
    <text evidence="16">The sequence shown here is derived from an EMBL/GenBank/DDBJ whole genome shotgun (WGS) entry which is preliminary data.</text>
</comment>
<protein>
    <submittedName>
        <fullName evidence="16">ABC transporter B member 11</fullName>
    </submittedName>
</protein>
<feature type="region of interest" description="Disordered" evidence="12">
    <location>
        <begin position="1"/>
        <end position="25"/>
    </location>
</feature>
<feature type="transmembrane region" description="Helical" evidence="13">
    <location>
        <begin position="902"/>
        <end position="919"/>
    </location>
</feature>
<dbReference type="CDD" id="cd03249">
    <property type="entry name" value="ABC_MTABC3_MDL1_MDL2"/>
    <property type="match status" value="2"/>
</dbReference>
<dbReference type="InterPro" id="IPR011527">
    <property type="entry name" value="ABC1_TM_dom"/>
</dbReference>
<comment type="similarity">
    <text evidence="2">Belongs to the ABC transporter superfamily. ABCB family. Multidrug resistance exporter (TC 3.A.1.201) subfamily.</text>
</comment>
<keyword evidence="6" id="KW-0547">Nucleotide-binding</keyword>
<evidence type="ECO:0000256" key="7">
    <source>
        <dbReference type="ARBA" id="ARBA00022840"/>
    </source>
</evidence>
<dbReference type="PANTHER" id="PTHR43394">
    <property type="entry name" value="ATP-DEPENDENT PERMEASE MDL1, MITOCHONDRIAL"/>
    <property type="match status" value="1"/>
</dbReference>
<dbReference type="OrthoDB" id="6500128at2759"/>
<keyword evidence="5" id="KW-0677">Repeat</keyword>
<feature type="compositionally biased region" description="Basic and acidic residues" evidence="12">
    <location>
        <begin position="53"/>
        <end position="65"/>
    </location>
</feature>
<name>A0A9W9ZEG1_9CNID</name>